<accession>A0A1H7HPR6</accession>
<dbReference type="InterPro" id="IPR032711">
    <property type="entry name" value="SoxY"/>
</dbReference>
<sequence length="154" mass="15417">MNSKRRVFLKGTLAAGTVGVAVGAGLLTPSTVLASAREGFEAGSVSDALKSVMGSDSHDSGDITISAPELAENGAVVPITVESSLTGVTDIAILAAANNNPLTSSYKLGEGTKAYVATRIKMGDSSDIVAVLKANGQLYSSSREVKVTIGGCGG</sequence>
<dbReference type="PIRSF" id="PIRSF010312">
    <property type="entry name" value="Sulphur_oxidation_SoxY"/>
    <property type="match status" value="1"/>
</dbReference>
<dbReference type="RefSeq" id="WP_090251049.1">
    <property type="nucleotide sequence ID" value="NZ_FOAA01000002.1"/>
</dbReference>
<protein>
    <submittedName>
        <fullName evidence="2">Sulfur-oxidizing protein SoxY</fullName>
    </submittedName>
</protein>
<dbReference type="Proteomes" id="UP000199256">
    <property type="component" value="Unassembled WGS sequence"/>
</dbReference>
<dbReference type="OrthoDB" id="9798154at2"/>
<keyword evidence="3" id="KW-1185">Reference proteome</keyword>
<dbReference type="EMBL" id="FOAA01000002">
    <property type="protein sequence ID" value="SEK52178.1"/>
    <property type="molecule type" value="Genomic_DNA"/>
</dbReference>
<evidence type="ECO:0000313" key="2">
    <source>
        <dbReference type="EMBL" id="SEK52178.1"/>
    </source>
</evidence>
<evidence type="ECO:0000259" key="1">
    <source>
        <dbReference type="Pfam" id="PF13501"/>
    </source>
</evidence>
<dbReference type="InterPro" id="IPR006311">
    <property type="entry name" value="TAT_signal"/>
</dbReference>
<dbReference type="InterPro" id="IPR038162">
    <property type="entry name" value="SoxY_sf"/>
</dbReference>
<dbReference type="InterPro" id="IPR016568">
    <property type="entry name" value="Sulphur_oxidation_SoxY"/>
</dbReference>
<evidence type="ECO:0000313" key="3">
    <source>
        <dbReference type="Proteomes" id="UP000199256"/>
    </source>
</evidence>
<reference evidence="3" key="1">
    <citation type="submission" date="2016-10" db="EMBL/GenBank/DDBJ databases">
        <authorList>
            <person name="Varghese N."/>
            <person name="Submissions S."/>
        </authorList>
    </citation>
    <scope>NUCLEOTIDE SEQUENCE [LARGE SCALE GENOMIC DNA]</scope>
    <source>
        <strain evidence="3">DSM 241</strain>
    </source>
</reference>
<dbReference type="AlphaFoldDB" id="A0A1H7HPR6"/>
<dbReference type="STRING" id="1396821.SAMN05444515_102228"/>
<name>A0A1H7HPR6_9GAMM</name>
<dbReference type="PROSITE" id="PS51318">
    <property type="entry name" value="TAT"/>
    <property type="match status" value="1"/>
</dbReference>
<dbReference type="NCBIfam" id="TIGR04488">
    <property type="entry name" value="SoxY_true_GGCGG"/>
    <property type="match status" value="1"/>
</dbReference>
<dbReference type="Pfam" id="PF13501">
    <property type="entry name" value="SoxY"/>
    <property type="match status" value="1"/>
</dbReference>
<organism evidence="2 3">
    <name type="scientific">Ectothiorhodospira marina</name>
    <dbReference type="NCBI Taxonomy" id="1396821"/>
    <lineage>
        <taxon>Bacteria</taxon>
        <taxon>Pseudomonadati</taxon>
        <taxon>Pseudomonadota</taxon>
        <taxon>Gammaproteobacteria</taxon>
        <taxon>Chromatiales</taxon>
        <taxon>Ectothiorhodospiraceae</taxon>
        <taxon>Ectothiorhodospira</taxon>
    </lineage>
</organism>
<dbReference type="Gene3D" id="2.60.40.2470">
    <property type="entry name" value="SoxY domain"/>
    <property type="match status" value="1"/>
</dbReference>
<feature type="domain" description="Ig-like SoxY" evidence="1">
    <location>
        <begin position="50"/>
        <end position="152"/>
    </location>
</feature>
<proteinExistence type="predicted"/>
<gene>
    <name evidence="2" type="ORF">SAMN05444515_102228</name>
</gene>